<keyword evidence="2" id="KW-0808">Transferase</keyword>
<dbReference type="InterPro" id="IPR050426">
    <property type="entry name" value="Glycosyltransferase_28"/>
</dbReference>
<evidence type="ECO:0000259" key="1">
    <source>
        <dbReference type="Pfam" id="PF06722"/>
    </source>
</evidence>
<evidence type="ECO:0000313" key="2">
    <source>
        <dbReference type="EMBL" id="MBB5841862.1"/>
    </source>
</evidence>
<dbReference type="GO" id="GO:0008194">
    <property type="term" value="F:UDP-glycosyltransferase activity"/>
    <property type="evidence" value="ECO:0007669"/>
    <property type="project" value="InterPro"/>
</dbReference>
<dbReference type="InterPro" id="IPR010610">
    <property type="entry name" value="EryCIII-like_C"/>
</dbReference>
<dbReference type="PANTHER" id="PTHR48050">
    <property type="entry name" value="STEROL 3-BETA-GLUCOSYLTRANSFERASE"/>
    <property type="match status" value="1"/>
</dbReference>
<dbReference type="EMBL" id="JACHMJ010000001">
    <property type="protein sequence ID" value="MBB5841862.1"/>
    <property type="molecule type" value="Genomic_DNA"/>
</dbReference>
<feature type="domain" description="Erythromycin biosynthesis protein CIII-like C-terminal" evidence="1">
    <location>
        <begin position="286"/>
        <end position="410"/>
    </location>
</feature>
<dbReference type="SUPFAM" id="SSF53756">
    <property type="entry name" value="UDP-Glycosyltransferase/glycogen phosphorylase"/>
    <property type="match status" value="1"/>
</dbReference>
<gene>
    <name evidence="2" type="ORF">HD599_000185</name>
</gene>
<dbReference type="CDD" id="cd03784">
    <property type="entry name" value="GT1_Gtf-like"/>
    <property type="match status" value="1"/>
</dbReference>
<reference evidence="2 3" key="1">
    <citation type="submission" date="2020-08" db="EMBL/GenBank/DDBJ databases">
        <title>Sequencing the genomes of 1000 actinobacteria strains.</title>
        <authorList>
            <person name="Klenk H.-P."/>
        </authorList>
    </citation>
    <scope>NUCLEOTIDE SEQUENCE [LARGE SCALE GENOMIC DNA]</scope>
    <source>
        <strain evidence="2 3">DSM 105784</strain>
    </source>
</reference>
<organism evidence="2 3">
    <name type="scientific">Conyzicola lurida</name>
    <dbReference type="NCBI Taxonomy" id="1172621"/>
    <lineage>
        <taxon>Bacteria</taxon>
        <taxon>Bacillati</taxon>
        <taxon>Actinomycetota</taxon>
        <taxon>Actinomycetes</taxon>
        <taxon>Micrococcales</taxon>
        <taxon>Microbacteriaceae</taxon>
        <taxon>Conyzicola</taxon>
    </lineage>
</organism>
<dbReference type="Gene3D" id="3.40.50.2000">
    <property type="entry name" value="Glycogen Phosphorylase B"/>
    <property type="match status" value="2"/>
</dbReference>
<dbReference type="InterPro" id="IPR002213">
    <property type="entry name" value="UDP_glucos_trans"/>
</dbReference>
<sequence>MSAILIASTPVHGHVTPLLAVARFLVARGHRVRFLTGARYRDAVVATGAHYLPLPADADYDDSDVNAAFPGRVGLSGVAGIRYDIAQIFLRPMPAQLRAIDTALEAEPADAVLTESMFLGAVALLTRPRSERPAVVNLGIVPLGISSRDTAPFGLGIPPLAGPAGRVRNALLSLASRRFIFGGVQREAERLVAESTGARLDAFFMDAAALADAVVQFSVPGFEYPRSDLPDRVHFVGPVSRSATSDAPLPEWWGDLDGSRAVVHVTQGTVANADYAELIAPAVAGLADDDVLVVVSTGGRPVSTLGALPANVRAAEYLPYDALLPLTDVYVSNGGYGGVHAAMRHGVPLVVAGQTEDKVEVTARVAWSGVGINLRTNRPTAAAVRDAVRTVLGSSRYREASARIGAEIDASSGLPGLEAVVVAAAGANEKVSP</sequence>
<name>A0A841AIP4_9MICO</name>
<comment type="caution">
    <text evidence="2">The sequence shown here is derived from an EMBL/GenBank/DDBJ whole genome shotgun (WGS) entry which is preliminary data.</text>
</comment>
<protein>
    <submittedName>
        <fullName evidence="2">MGT family glycosyltransferase</fullName>
    </submittedName>
</protein>
<dbReference type="Pfam" id="PF06722">
    <property type="entry name" value="EryCIII-like_C"/>
    <property type="match status" value="1"/>
</dbReference>
<dbReference type="RefSeq" id="WP_184232790.1">
    <property type="nucleotide sequence ID" value="NZ_JACHMJ010000001.1"/>
</dbReference>
<dbReference type="PANTHER" id="PTHR48050:SF13">
    <property type="entry name" value="STEROL 3-BETA-GLUCOSYLTRANSFERASE UGT80A2"/>
    <property type="match status" value="1"/>
</dbReference>
<keyword evidence="3" id="KW-1185">Reference proteome</keyword>
<proteinExistence type="predicted"/>
<dbReference type="Proteomes" id="UP000536685">
    <property type="component" value="Unassembled WGS sequence"/>
</dbReference>
<dbReference type="GO" id="GO:0016758">
    <property type="term" value="F:hexosyltransferase activity"/>
    <property type="evidence" value="ECO:0007669"/>
    <property type="project" value="UniProtKB-ARBA"/>
</dbReference>
<evidence type="ECO:0000313" key="3">
    <source>
        <dbReference type="Proteomes" id="UP000536685"/>
    </source>
</evidence>
<dbReference type="AlphaFoldDB" id="A0A841AIP4"/>
<dbReference type="FunFam" id="3.40.50.2000:FF:000072">
    <property type="entry name" value="Glycosyl transferase"/>
    <property type="match status" value="1"/>
</dbReference>
<dbReference type="GO" id="GO:0017000">
    <property type="term" value="P:antibiotic biosynthetic process"/>
    <property type="evidence" value="ECO:0007669"/>
    <property type="project" value="UniProtKB-ARBA"/>
</dbReference>
<accession>A0A841AIP4</accession>